<evidence type="ECO:0000313" key="1">
    <source>
        <dbReference type="EMBL" id="CUO85833.1"/>
    </source>
</evidence>
<dbReference type="AlphaFoldDB" id="A0A174IF85"/>
<sequence length="87" mass="9386">MRSNFNPQGPRGPRRKGEIVGLGEYIISIHKALAGLDKEGTQIGGSLVISIHKALAGLDYCELEEYSFEAISIHKALAGLDCIMSQT</sequence>
<dbReference type="Proteomes" id="UP000095512">
    <property type="component" value="Unassembled WGS sequence"/>
</dbReference>
<evidence type="ECO:0000313" key="2">
    <source>
        <dbReference type="Proteomes" id="UP000095512"/>
    </source>
</evidence>
<reference evidence="1 2" key="1">
    <citation type="submission" date="2015-09" db="EMBL/GenBank/DDBJ databases">
        <authorList>
            <consortium name="Pathogen Informatics"/>
        </authorList>
    </citation>
    <scope>NUCLEOTIDE SEQUENCE [LARGE SCALE GENOMIC DNA]</scope>
    <source>
        <strain evidence="1 2">2789STDY5834865</strain>
    </source>
</reference>
<gene>
    <name evidence="1" type="ORF">ERS852480_02082</name>
</gene>
<proteinExistence type="predicted"/>
<organism evidence="1 2">
    <name type="scientific">Enterocloster clostridioformis</name>
    <dbReference type="NCBI Taxonomy" id="1531"/>
    <lineage>
        <taxon>Bacteria</taxon>
        <taxon>Bacillati</taxon>
        <taxon>Bacillota</taxon>
        <taxon>Clostridia</taxon>
        <taxon>Lachnospirales</taxon>
        <taxon>Lachnospiraceae</taxon>
        <taxon>Enterocloster</taxon>
    </lineage>
</organism>
<name>A0A174IF85_9FIRM</name>
<dbReference type="EMBL" id="CZAB01000014">
    <property type="protein sequence ID" value="CUO85833.1"/>
    <property type="molecule type" value="Genomic_DNA"/>
</dbReference>
<accession>A0A174IF85</accession>
<protein>
    <submittedName>
        <fullName evidence="1">Uncharacterized protein</fullName>
    </submittedName>
</protein>